<protein>
    <submittedName>
        <fullName evidence="4">Uncharacterized protein</fullName>
    </submittedName>
</protein>
<evidence type="ECO:0000313" key="4">
    <source>
        <dbReference type="EMBL" id="ESR41178.1"/>
    </source>
</evidence>
<reference evidence="4 5" key="1">
    <citation type="submission" date="2013-10" db="EMBL/GenBank/DDBJ databases">
        <authorList>
            <consortium name="International Citrus Genome Consortium"/>
            <person name="Jenkins J."/>
            <person name="Schmutz J."/>
            <person name="Prochnik S."/>
            <person name="Rokhsar D."/>
            <person name="Gmitter F."/>
            <person name="Ollitrault P."/>
            <person name="Machado M."/>
            <person name="Talon M."/>
            <person name="Wincker P."/>
            <person name="Jaillon O."/>
            <person name="Morgante M."/>
        </authorList>
    </citation>
    <scope>NUCLEOTIDE SEQUENCE</scope>
    <source>
        <strain evidence="5">cv. Clemenules</strain>
    </source>
</reference>
<name>V4S1I3_CITCL</name>
<dbReference type="Gene3D" id="3.30.559.10">
    <property type="entry name" value="Chloramphenicol acetyltransferase-like domain"/>
    <property type="match status" value="4"/>
</dbReference>
<dbReference type="InParanoid" id="V4S1I3"/>
<dbReference type="PANTHER" id="PTHR31623:SF28">
    <property type="entry name" value="BAHD ACYLTRANSFERASE"/>
    <property type="match status" value="1"/>
</dbReference>
<gene>
    <name evidence="4" type="ORF">CICLE_v10027559mg</name>
</gene>
<sequence>MAVILKDIFRITASKLVTNKIQIFTKRSIKTATSDVQIISIEAIKASSPTPKQLRAYKLSLPAQLCSKLYMPIVSFYSANCKHQDFRKNSDFFLVDCNDHGAAFIEANVGCHISKFLQPPDRELLQQLIPPCPQLSNLEISERALLAVQVNLLSSVADGSAIFDLMKTWGARGIAPLFPPVKFSQQYQIPSPQSSRNIVFERLLFDGKKIAHLKEKVNKELVGNNFDDGLQATGFGVVSALTWGAFIAVARERKREIDKKLYYYAVYYTMNLRNKMNPPIFSTRSGKTKEKGKRCDEYMGRFKVISFNSVVGLPYYEVDFGWGKPVWFSLGPLSFPDLAILTNSSDGEGIES</sequence>
<evidence type="ECO:0000256" key="1">
    <source>
        <dbReference type="ARBA" id="ARBA00009861"/>
    </source>
</evidence>
<dbReference type="GO" id="GO:0016746">
    <property type="term" value="F:acyltransferase activity"/>
    <property type="evidence" value="ECO:0007669"/>
    <property type="project" value="UniProtKB-KW"/>
</dbReference>
<evidence type="ECO:0000256" key="3">
    <source>
        <dbReference type="ARBA" id="ARBA00023315"/>
    </source>
</evidence>
<keyword evidence="2" id="KW-0808">Transferase</keyword>
<accession>V4S1I3</accession>
<dbReference type="PANTHER" id="PTHR31623">
    <property type="entry name" value="F21J9.9"/>
    <property type="match status" value="1"/>
</dbReference>
<dbReference type="Gramene" id="ESR41178">
    <property type="protein sequence ID" value="ESR41178"/>
    <property type="gene ID" value="CICLE_v10027559mg"/>
</dbReference>
<dbReference type="AlphaFoldDB" id="V4S1I3"/>
<keyword evidence="5" id="KW-1185">Reference proteome</keyword>
<dbReference type="eggNOG" id="ENOG502QSKU">
    <property type="taxonomic scope" value="Eukaryota"/>
</dbReference>
<dbReference type="InterPro" id="IPR023213">
    <property type="entry name" value="CAT-like_dom_sf"/>
</dbReference>
<dbReference type="STRING" id="85681.V4S1I3"/>
<dbReference type="Proteomes" id="UP000030687">
    <property type="component" value="Unassembled WGS sequence"/>
</dbReference>
<dbReference type="Pfam" id="PF02458">
    <property type="entry name" value="Transferase"/>
    <property type="match status" value="2"/>
</dbReference>
<evidence type="ECO:0000313" key="5">
    <source>
        <dbReference type="Proteomes" id="UP000030687"/>
    </source>
</evidence>
<organism evidence="4 5">
    <name type="scientific">Citrus clementina</name>
    <name type="common">Clementine</name>
    <name type="synonym">Citrus deliciosa x Citrus sinensis</name>
    <dbReference type="NCBI Taxonomy" id="85681"/>
    <lineage>
        <taxon>Eukaryota</taxon>
        <taxon>Viridiplantae</taxon>
        <taxon>Streptophyta</taxon>
        <taxon>Embryophyta</taxon>
        <taxon>Tracheophyta</taxon>
        <taxon>Spermatophyta</taxon>
        <taxon>Magnoliopsida</taxon>
        <taxon>eudicotyledons</taxon>
        <taxon>Gunneridae</taxon>
        <taxon>Pentapetalae</taxon>
        <taxon>rosids</taxon>
        <taxon>malvids</taxon>
        <taxon>Sapindales</taxon>
        <taxon>Rutaceae</taxon>
        <taxon>Aurantioideae</taxon>
        <taxon>Citrus</taxon>
    </lineage>
</organism>
<evidence type="ECO:0000256" key="2">
    <source>
        <dbReference type="ARBA" id="ARBA00022679"/>
    </source>
</evidence>
<proteinExistence type="inferred from homology"/>
<dbReference type="EMBL" id="KI536925">
    <property type="protein sequence ID" value="ESR41178.1"/>
    <property type="molecule type" value="Genomic_DNA"/>
</dbReference>
<dbReference type="KEGG" id="cic:CICLE_v10027559mg"/>
<comment type="similarity">
    <text evidence="1">Belongs to the plant acyltransferase family.</text>
</comment>
<keyword evidence="3" id="KW-0012">Acyltransferase</keyword>